<reference evidence="8 9" key="1">
    <citation type="submission" date="2020-01" db="EMBL/GenBank/DDBJ databases">
        <title>Paenibacillus soybeanensis sp. nov. isolated from the nodules of soybean (Glycine max(L.) Merr).</title>
        <authorList>
            <person name="Wang H."/>
        </authorList>
    </citation>
    <scope>NUCLEOTIDE SEQUENCE [LARGE SCALE GENOMIC DNA]</scope>
    <source>
        <strain evidence="8 9">DSM 23054</strain>
    </source>
</reference>
<evidence type="ECO:0000256" key="6">
    <source>
        <dbReference type="RuleBase" id="RU000481"/>
    </source>
</evidence>
<keyword evidence="5" id="KW-0663">Pyridoxal phosphate</keyword>
<evidence type="ECO:0000256" key="3">
    <source>
        <dbReference type="ARBA" id="ARBA00022576"/>
    </source>
</evidence>
<dbReference type="InterPro" id="IPR050596">
    <property type="entry name" value="AspAT/PAT-like"/>
</dbReference>
<sequence length="391" mass="42739">MIGTTSLSDLLSPAAREMQPSGIRRYFDYAAGRKDVISLGVGEPDFVTPKPVRDACILALEKGRTSYTPNSGLPELREAIADYLSVSFSLRYEPADEVLVTNGSSEAIDLALRALITPGDEILIPEPCFIAYSPIAALFGGVTVPIDTRAEDRFKLTADALRSKLTPRSKILLVSYPNNPTGGIMTREDWLPIAQLAVEHNLIIITDEIYAELTYGRKHESIAELPGMKERTLLISGFSKAFAMTGWRVGYACGPEELVSVMLKIHQYTAMCAPILGQIAALESLTNGLEEKDRMVESYDGRRKRFVAGLREIGLPCHEPLGSFYAFPSIAPTGLTSDEFARRLLDDAGVVTVPGQVFGSQGEGYIRCCYAASQAQLDAALERIYTFLRAL</sequence>
<dbReference type="InterPro" id="IPR004838">
    <property type="entry name" value="NHTrfase_class1_PyrdxlP-BS"/>
</dbReference>
<evidence type="ECO:0000256" key="4">
    <source>
        <dbReference type="ARBA" id="ARBA00022679"/>
    </source>
</evidence>
<dbReference type="RefSeq" id="WP_161697070.1">
    <property type="nucleotide sequence ID" value="NZ_JAAAMU010000004.1"/>
</dbReference>
<evidence type="ECO:0000313" key="9">
    <source>
        <dbReference type="Proteomes" id="UP000558113"/>
    </source>
</evidence>
<dbReference type="PANTHER" id="PTHR46383:SF3">
    <property type="entry name" value="ASPARTATE AMINOTRANSFERASE-RELATED"/>
    <property type="match status" value="1"/>
</dbReference>
<dbReference type="Pfam" id="PF00155">
    <property type="entry name" value="Aminotran_1_2"/>
    <property type="match status" value="1"/>
</dbReference>
<evidence type="ECO:0000313" key="8">
    <source>
        <dbReference type="EMBL" id="NBC69350.1"/>
    </source>
</evidence>
<dbReference type="CDD" id="cd00609">
    <property type="entry name" value="AAT_like"/>
    <property type="match status" value="1"/>
</dbReference>
<keyword evidence="4 6" id="KW-0808">Transferase</keyword>
<dbReference type="GO" id="GO:0030170">
    <property type="term" value="F:pyridoxal phosphate binding"/>
    <property type="evidence" value="ECO:0007669"/>
    <property type="project" value="InterPro"/>
</dbReference>
<dbReference type="AlphaFoldDB" id="A0A7X4YMY7"/>
<keyword evidence="3 6" id="KW-0032">Aminotransferase</keyword>
<dbReference type="PANTHER" id="PTHR46383">
    <property type="entry name" value="ASPARTATE AMINOTRANSFERASE"/>
    <property type="match status" value="1"/>
</dbReference>
<dbReference type="FunFam" id="3.40.640.10:FF:000033">
    <property type="entry name" value="Aspartate aminotransferase"/>
    <property type="match status" value="1"/>
</dbReference>
<dbReference type="InterPro" id="IPR015421">
    <property type="entry name" value="PyrdxlP-dep_Trfase_major"/>
</dbReference>
<protein>
    <recommendedName>
        <fullName evidence="6">Aminotransferase</fullName>
        <ecNumber evidence="6">2.6.1.-</ecNumber>
    </recommendedName>
</protein>
<comment type="cofactor">
    <cofactor evidence="1 6">
        <name>pyridoxal 5'-phosphate</name>
        <dbReference type="ChEBI" id="CHEBI:597326"/>
    </cofactor>
</comment>
<evidence type="ECO:0000256" key="2">
    <source>
        <dbReference type="ARBA" id="ARBA00007441"/>
    </source>
</evidence>
<dbReference type="InterPro" id="IPR015422">
    <property type="entry name" value="PyrdxlP-dep_Trfase_small"/>
</dbReference>
<dbReference type="GO" id="GO:0008483">
    <property type="term" value="F:transaminase activity"/>
    <property type="evidence" value="ECO:0007669"/>
    <property type="project" value="UniProtKB-KW"/>
</dbReference>
<gene>
    <name evidence="8" type="ORF">GT003_10140</name>
</gene>
<dbReference type="InterPro" id="IPR015424">
    <property type="entry name" value="PyrdxlP-dep_Trfase"/>
</dbReference>
<dbReference type="Gene3D" id="3.90.1150.10">
    <property type="entry name" value="Aspartate Aminotransferase, domain 1"/>
    <property type="match status" value="1"/>
</dbReference>
<dbReference type="GO" id="GO:0006520">
    <property type="term" value="P:amino acid metabolic process"/>
    <property type="evidence" value="ECO:0007669"/>
    <property type="project" value="InterPro"/>
</dbReference>
<feature type="domain" description="Aminotransferase class I/classII large" evidence="7">
    <location>
        <begin position="34"/>
        <end position="384"/>
    </location>
</feature>
<dbReference type="InterPro" id="IPR004839">
    <property type="entry name" value="Aminotransferase_I/II_large"/>
</dbReference>
<dbReference type="PROSITE" id="PS00105">
    <property type="entry name" value="AA_TRANSFER_CLASS_1"/>
    <property type="match status" value="1"/>
</dbReference>
<name>A0A7X4YMY7_9BACL</name>
<dbReference type="EMBL" id="JAAAMU010000004">
    <property type="protein sequence ID" value="NBC69350.1"/>
    <property type="molecule type" value="Genomic_DNA"/>
</dbReference>
<comment type="caution">
    <text evidence="8">The sequence shown here is derived from an EMBL/GenBank/DDBJ whole genome shotgun (WGS) entry which is preliminary data.</text>
</comment>
<evidence type="ECO:0000256" key="5">
    <source>
        <dbReference type="ARBA" id="ARBA00022898"/>
    </source>
</evidence>
<dbReference type="Proteomes" id="UP000558113">
    <property type="component" value="Unassembled WGS sequence"/>
</dbReference>
<accession>A0A7X4YMY7</accession>
<dbReference type="Gene3D" id="3.40.640.10">
    <property type="entry name" value="Type I PLP-dependent aspartate aminotransferase-like (Major domain)"/>
    <property type="match status" value="1"/>
</dbReference>
<dbReference type="OrthoDB" id="9813612at2"/>
<evidence type="ECO:0000259" key="7">
    <source>
        <dbReference type="Pfam" id="PF00155"/>
    </source>
</evidence>
<evidence type="ECO:0000256" key="1">
    <source>
        <dbReference type="ARBA" id="ARBA00001933"/>
    </source>
</evidence>
<proteinExistence type="inferred from homology"/>
<keyword evidence="9" id="KW-1185">Reference proteome</keyword>
<organism evidence="8 9">
    <name type="scientific">Paenibacillus sacheonensis</name>
    <dbReference type="NCBI Taxonomy" id="742054"/>
    <lineage>
        <taxon>Bacteria</taxon>
        <taxon>Bacillati</taxon>
        <taxon>Bacillota</taxon>
        <taxon>Bacilli</taxon>
        <taxon>Bacillales</taxon>
        <taxon>Paenibacillaceae</taxon>
        <taxon>Paenibacillus</taxon>
    </lineage>
</organism>
<dbReference type="EC" id="2.6.1.-" evidence="6"/>
<comment type="similarity">
    <text evidence="2 6">Belongs to the class-I pyridoxal-phosphate-dependent aminotransferase family.</text>
</comment>
<dbReference type="SUPFAM" id="SSF53383">
    <property type="entry name" value="PLP-dependent transferases"/>
    <property type="match status" value="1"/>
</dbReference>